<evidence type="ECO:0000313" key="3">
    <source>
        <dbReference type="Proteomes" id="UP000297907"/>
    </source>
</evidence>
<keyword evidence="1" id="KW-0812">Transmembrane</keyword>
<accession>A0A4R8W303</accession>
<evidence type="ECO:0000256" key="1">
    <source>
        <dbReference type="SAM" id="Phobius"/>
    </source>
</evidence>
<keyword evidence="1" id="KW-1133">Transmembrane helix</keyword>
<proteinExistence type="predicted"/>
<comment type="caution">
    <text evidence="2">The sequence shown here is derived from an EMBL/GenBank/DDBJ whole genome shotgun (WGS) entry which is preliminary data.</text>
</comment>
<reference evidence="2 3" key="1">
    <citation type="submission" date="2019-03" db="EMBL/GenBank/DDBJ databases">
        <title>Genomics of glacier-inhabiting Cryobacterium strains.</title>
        <authorList>
            <person name="Liu Q."/>
            <person name="Xin Y.-H."/>
        </authorList>
    </citation>
    <scope>NUCLEOTIDE SEQUENCE [LARGE SCALE GENOMIC DNA]</scope>
    <source>
        <strain evidence="2 3">RHLS22-1</strain>
    </source>
</reference>
<organism evidence="2 3">
    <name type="scientific">Cryobacterium adonitolivorans</name>
    <dbReference type="NCBI Taxonomy" id="1259189"/>
    <lineage>
        <taxon>Bacteria</taxon>
        <taxon>Bacillati</taxon>
        <taxon>Actinomycetota</taxon>
        <taxon>Actinomycetes</taxon>
        <taxon>Micrococcales</taxon>
        <taxon>Microbacteriaceae</taxon>
        <taxon>Cryobacterium</taxon>
    </lineage>
</organism>
<name>A0A4R8W303_9MICO</name>
<feature type="transmembrane region" description="Helical" evidence="1">
    <location>
        <begin position="110"/>
        <end position="130"/>
    </location>
</feature>
<dbReference type="OrthoDB" id="5116431at2"/>
<evidence type="ECO:0000313" key="2">
    <source>
        <dbReference type="EMBL" id="TFC01504.1"/>
    </source>
</evidence>
<feature type="transmembrane region" description="Helical" evidence="1">
    <location>
        <begin position="31"/>
        <end position="54"/>
    </location>
</feature>
<protein>
    <submittedName>
        <fullName evidence="2">Uncharacterized protein</fullName>
    </submittedName>
</protein>
<feature type="transmembrane region" description="Helical" evidence="1">
    <location>
        <begin position="74"/>
        <end position="98"/>
    </location>
</feature>
<sequence length="131" mass="13638">MTESALPTAGLGQDAAVPAPITRREFVRRIVLVDVVAVFVALLPLLFLGIGIQSLGAQNGWWAGDPNSNDGEEFFATVLGGFGLFSVTVLAAIPVSVLAGRHGFPVWRSVMVSTLGILGSCLILGVTASIF</sequence>
<dbReference type="Proteomes" id="UP000297907">
    <property type="component" value="Unassembled WGS sequence"/>
</dbReference>
<keyword evidence="1" id="KW-0472">Membrane</keyword>
<keyword evidence="3" id="KW-1185">Reference proteome</keyword>
<dbReference type="EMBL" id="SOFL01000034">
    <property type="protein sequence ID" value="TFC01504.1"/>
    <property type="molecule type" value="Genomic_DNA"/>
</dbReference>
<gene>
    <name evidence="2" type="ORF">E3O42_10340</name>
</gene>
<dbReference type="AlphaFoldDB" id="A0A4R8W303"/>
<dbReference type="RefSeq" id="WP_134453868.1">
    <property type="nucleotide sequence ID" value="NZ_SOFL01000034.1"/>
</dbReference>